<dbReference type="InterPro" id="IPR011990">
    <property type="entry name" value="TPR-like_helical_dom_sf"/>
</dbReference>
<comment type="caution">
    <text evidence="6">The sequence shown here is derived from an EMBL/GenBank/DDBJ whole genome shotgun (WGS) entry which is preliminary data.</text>
</comment>
<dbReference type="AlphaFoldDB" id="A0A538T603"/>
<gene>
    <name evidence="6" type="ORF">E6K76_06160</name>
</gene>
<evidence type="ECO:0000313" key="7">
    <source>
        <dbReference type="Proteomes" id="UP000316852"/>
    </source>
</evidence>
<keyword evidence="2 3" id="KW-0802">TPR repeat</keyword>
<evidence type="ECO:0000256" key="5">
    <source>
        <dbReference type="SAM" id="Phobius"/>
    </source>
</evidence>
<dbReference type="InterPro" id="IPR051012">
    <property type="entry name" value="CellSynth/LPSAsmb/PSIAsmb"/>
</dbReference>
<evidence type="ECO:0000256" key="4">
    <source>
        <dbReference type="SAM" id="MobiDB-lite"/>
    </source>
</evidence>
<dbReference type="SUPFAM" id="SSF48452">
    <property type="entry name" value="TPR-like"/>
    <property type="match status" value="1"/>
</dbReference>
<keyword evidence="1" id="KW-0677">Repeat</keyword>
<name>A0A538T603_UNCEI</name>
<feature type="repeat" description="TPR" evidence="3">
    <location>
        <begin position="209"/>
        <end position="242"/>
    </location>
</feature>
<feature type="compositionally biased region" description="Low complexity" evidence="4">
    <location>
        <begin position="36"/>
        <end position="55"/>
    </location>
</feature>
<keyword evidence="5" id="KW-1133">Transmembrane helix</keyword>
<dbReference type="InterPro" id="IPR019734">
    <property type="entry name" value="TPR_rpt"/>
</dbReference>
<dbReference type="PANTHER" id="PTHR45586">
    <property type="entry name" value="TPR REPEAT-CONTAINING PROTEIN PA4667"/>
    <property type="match status" value="1"/>
</dbReference>
<dbReference type="Pfam" id="PF13414">
    <property type="entry name" value="TPR_11"/>
    <property type="match status" value="1"/>
</dbReference>
<keyword evidence="5" id="KW-0472">Membrane</keyword>
<sequence length="259" mass="27190">MALDRIICPRCGESLPATLDRCDACGALLGSRGGAASSAAGSAPARARGRAPSGPARRHRAQAVPGIAWLLLVVGFAVGGMIGFALHSAIGPRGEAGMPSGPADILAGAPQGQGAPQGMPTQIMQQVRSYKAALAKNPDDLEANVGLGNLEFDSGQWEHAIKYYTRALAIDPENADVRVDRAIAYHSSGRNDVAKTELLKVTKESPRHKNAWLNLGVVMRETGDRAGAERAWERYLELAPDGEHAAAVRQELASLKSTG</sequence>
<feature type="transmembrane region" description="Helical" evidence="5">
    <location>
        <begin position="67"/>
        <end position="90"/>
    </location>
</feature>
<evidence type="ECO:0000256" key="3">
    <source>
        <dbReference type="PROSITE-ProRule" id="PRU00339"/>
    </source>
</evidence>
<dbReference type="PROSITE" id="PS50293">
    <property type="entry name" value="TPR_REGION"/>
    <property type="match status" value="1"/>
</dbReference>
<evidence type="ECO:0000256" key="1">
    <source>
        <dbReference type="ARBA" id="ARBA00022737"/>
    </source>
</evidence>
<proteinExistence type="predicted"/>
<dbReference type="SMART" id="SM00028">
    <property type="entry name" value="TPR"/>
    <property type="match status" value="3"/>
</dbReference>
<dbReference type="Proteomes" id="UP000316852">
    <property type="component" value="Unassembled WGS sequence"/>
</dbReference>
<keyword evidence="5" id="KW-0812">Transmembrane</keyword>
<protein>
    <submittedName>
        <fullName evidence="6">Tetratricopeptide repeat protein</fullName>
    </submittedName>
</protein>
<dbReference type="PANTHER" id="PTHR45586:SF1">
    <property type="entry name" value="LIPOPOLYSACCHARIDE ASSEMBLY PROTEIN B"/>
    <property type="match status" value="1"/>
</dbReference>
<evidence type="ECO:0000313" key="6">
    <source>
        <dbReference type="EMBL" id="TMQ59057.1"/>
    </source>
</evidence>
<accession>A0A538T603</accession>
<feature type="repeat" description="TPR" evidence="3">
    <location>
        <begin position="141"/>
        <end position="174"/>
    </location>
</feature>
<reference evidence="6 7" key="1">
    <citation type="journal article" date="2019" name="Nat. Microbiol.">
        <title>Mediterranean grassland soil C-N compound turnover is dependent on rainfall and depth, and is mediated by genomically divergent microorganisms.</title>
        <authorList>
            <person name="Diamond S."/>
            <person name="Andeer P.F."/>
            <person name="Li Z."/>
            <person name="Crits-Christoph A."/>
            <person name="Burstein D."/>
            <person name="Anantharaman K."/>
            <person name="Lane K.R."/>
            <person name="Thomas B.C."/>
            <person name="Pan C."/>
            <person name="Northen T.R."/>
            <person name="Banfield J.F."/>
        </authorList>
    </citation>
    <scope>NUCLEOTIDE SEQUENCE [LARGE SCALE GENOMIC DNA]</scope>
    <source>
        <strain evidence="6">WS_6</strain>
    </source>
</reference>
<dbReference type="Gene3D" id="1.25.40.10">
    <property type="entry name" value="Tetratricopeptide repeat domain"/>
    <property type="match status" value="1"/>
</dbReference>
<dbReference type="EMBL" id="VBOW01000026">
    <property type="protein sequence ID" value="TMQ59057.1"/>
    <property type="molecule type" value="Genomic_DNA"/>
</dbReference>
<organism evidence="6 7">
    <name type="scientific">Eiseniibacteriota bacterium</name>
    <dbReference type="NCBI Taxonomy" id="2212470"/>
    <lineage>
        <taxon>Bacteria</taxon>
        <taxon>Candidatus Eiseniibacteriota</taxon>
    </lineage>
</organism>
<dbReference type="PROSITE" id="PS50005">
    <property type="entry name" value="TPR"/>
    <property type="match status" value="2"/>
</dbReference>
<evidence type="ECO:0000256" key="2">
    <source>
        <dbReference type="ARBA" id="ARBA00022803"/>
    </source>
</evidence>
<feature type="region of interest" description="Disordered" evidence="4">
    <location>
        <begin position="36"/>
        <end position="58"/>
    </location>
</feature>